<keyword evidence="5" id="KW-0808">Transferase</keyword>
<dbReference type="SUPFAM" id="SSF53335">
    <property type="entry name" value="S-adenosyl-L-methionine-dependent methyltransferases"/>
    <property type="match status" value="1"/>
</dbReference>
<dbReference type="InterPro" id="IPR002942">
    <property type="entry name" value="S4_RNA-bd"/>
</dbReference>
<dbReference type="Pfam" id="PF01728">
    <property type="entry name" value="FtsJ"/>
    <property type="match status" value="1"/>
</dbReference>
<evidence type="ECO:0000256" key="2">
    <source>
        <dbReference type="ARBA" id="ARBA00029460"/>
    </source>
</evidence>
<sequence>MASRSERLDKLLAQRGLAPSREKAQALILAGCVWVDGQPVTQSGRKVREDARIEIHGRDHPYVSRGGVKLAHALETFGLEVSGLTAMDVGASTGGFTDCLLQRGARKVYAVDVGYGQLAWTLRRDPRVVVLERQNIRSLDPATIPEPIQCAVVDVSFISLRLVLPKVVAFLAQESFLVALIKPQFEAGREHVGKGGVVKDPAVHEEVCRSVAGAVEALGFHVLGITPSPILGPKGNREFLLAARRVGAARGSEETDGMHPAQKPR</sequence>
<dbReference type="GO" id="GO:0032259">
    <property type="term" value="P:methylation"/>
    <property type="evidence" value="ECO:0007669"/>
    <property type="project" value="UniProtKB-KW"/>
</dbReference>
<organism evidence="5">
    <name type="scientific">Desulfacinum infernum</name>
    <dbReference type="NCBI Taxonomy" id="35837"/>
    <lineage>
        <taxon>Bacteria</taxon>
        <taxon>Pseudomonadati</taxon>
        <taxon>Thermodesulfobacteriota</taxon>
        <taxon>Syntrophobacteria</taxon>
        <taxon>Syntrophobacterales</taxon>
        <taxon>Syntrophobacteraceae</taxon>
        <taxon>Desulfacinum</taxon>
    </lineage>
</organism>
<evidence type="ECO:0000256" key="1">
    <source>
        <dbReference type="ARBA" id="ARBA00022884"/>
    </source>
</evidence>
<accession>A0A832A0F1</accession>
<dbReference type="CDD" id="cd00165">
    <property type="entry name" value="S4"/>
    <property type="match status" value="1"/>
</dbReference>
<dbReference type="Pfam" id="PF01479">
    <property type="entry name" value="S4"/>
    <property type="match status" value="1"/>
</dbReference>
<dbReference type="PIRSF" id="PIRSF005578">
    <property type="entry name" value="TlyA"/>
    <property type="match status" value="1"/>
</dbReference>
<dbReference type="InterPro" id="IPR036986">
    <property type="entry name" value="S4_RNA-bd_sf"/>
</dbReference>
<dbReference type="PANTHER" id="PTHR32319">
    <property type="entry name" value="BACTERIAL HEMOLYSIN-LIKE PROTEIN"/>
    <property type="match status" value="1"/>
</dbReference>
<evidence type="ECO:0000259" key="4">
    <source>
        <dbReference type="SMART" id="SM00363"/>
    </source>
</evidence>
<reference evidence="5" key="1">
    <citation type="journal article" date="2020" name="mSystems">
        <title>Genome- and Community-Level Interaction Insights into Carbon Utilization and Element Cycling Functions of Hydrothermarchaeota in Hydrothermal Sediment.</title>
        <authorList>
            <person name="Zhou Z."/>
            <person name="Liu Y."/>
            <person name="Xu W."/>
            <person name="Pan J."/>
            <person name="Luo Z.H."/>
            <person name="Li M."/>
        </authorList>
    </citation>
    <scope>NUCLEOTIDE SEQUENCE [LARGE SCALE GENOMIC DNA]</scope>
    <source>
        <strain evidence="5">SpSt-456</strain>
    </source>
</reference>
<proteinExistence type="inferred from homology"/>
<dbReference type="Gene3D" id="3.40.50.150">
    <property type="entry name" value="Vaccinia Virus protein VP39"/>
    <property type="match status" value="1"/>
</dbReference>
<dbReference type="NCBIfam" id="TIGR00478">
    <property type="entry name" value="tly"/>
    <property type="match status" value="1"/>
</dbReference>
<dbReference type="InterPro" id="IPR047048">
    <property type="entry name" value="TlyA"/>
</dbReference>
<evidence type="ECO:0000256" key="3">
    <source>
        <dbReference type="PROSITE-ProRule" id="PRU00182"/>
    </source>
</evidence>
<keyword evidence="1 3" id="KW-0694">RNA-binding</keyword>
<dbReference type="Gene3D" id="3.10.290.10">
    <property type="entry name" value="RNA-binding S4 domain"/>
    <property type="match status" value="1"/>
</dbReference>
<comment type="caution">
    <text evidence="5">The sequence shown here is derived from an EMBL/GenBank/DDBJ whole genome shotgun (WGS) entry which is preliminary data.</text>
</comment>
<dbReference type="SUPFAM" id="SSF55174">
    <property type="entry name" value="Alpha-L RNA-binding motif"/>
    <property type="match status" value="1"/>
</dbReference>
<dbReference type="InterPro" id="IPR004538">
    <property type="entry name" value="Hemolysin_A/TlyA"/>
</dbReference>
<dbReference type="AlphaFoldDB" id="A0A832A0F1"/>
<name>A0A832A0F1_9BACT</name>
<dbReference type="InterPro" id="IPR029063">
    <property type="entry name" value="SAM-dependent_MTases_sf"/>
</dbReference>
<comment type="similarity">
    <text evidence="2">Belongs to the TlyA family.</text>
</comment>
<dbReference type="SMART" id="SM00363">
    <property type="entry name" value="S4"/>
    <property type="match status" value="1"/>
</dbReference>
<gene>
    <name evidence="5" type="ORF">ENS06_02760</name>
</gene>
<dbReference type="EMBL" id="DSTK01000011">
    <property type="protein sequence ID" value="HFK96228.1"/>
    <property type="molecule type" value="Genomic_DNA"/>
</dbReference>
<protein>
    <submittedName>
        <fullName evidence="5">TlyA family RNA methyltransferase</fullName>
    </submittedName>
</protein>
<feature type="domain" description="RNA-binding S4" evidence="4">
    <location>
        <begin position="6"/>
        <end position="71"/>
    </location>
</feature>
<keyword evidence="5" id="KW-0489">Methyltransferase</keyword>
<dbReference type="PANTHER" id="PTHR32319:SF0">
    <property type="entry name" value="BACTERIAL HEMOLYSIN-LIKE PROTEIN"/>
    <property type="match status" value="1"/>
</dbReference>
<dbReference type="PROSITE" id="PS50889">
    <property type="entry name" value="S4"/>
    <property type="match status" value="1"/>
</dbReference>
<dbReference type="InterPro" id="IPR002877">
    <property type="entry name" value="RNA_MeTrfase_FtsJ_dom"/>
</dbReference>
<evidence type="ECO:0000313" key="5">
    <source>
        <dbReference type="EMBL" id="HFK96228.1"/>
    </source>
</evidence>
<dbReference type="GO" id="GO:0003723">
    <property type="term" value="F:RNA binding"/>
    <property type="evidence" value="ECO:0007669"/>
    <property type="project" value="UniProtKB-KW"/>
</dbReference>
<dbReference type="GO" id="GO:0008168">
    <property type="term" value="F:methyltransferase activity"/>
    <property type="evidence" value="ECO:0007669"/>
    <property type="project" value="UniProtKB-KW"/>
</dbReference>